<gene>
    <name evidence="2" type="ORF">I302_09160</name>
</gene>
<name>A0A1B9FRU4_9TREE</name>
<dbReference type="GeneID" id="30213559"/>
<protein>
    <submittedName>
        <fullName evidence="2">Uncharacterized protein</fullName>
    </submittedName>
</protein>
<organism evidence="2">
    <name type="scientific">Kwoniella bestiolae CBS 10118</name>
    <dbReference type="NCBI Taxonomy" id="1296100"/>
    <lineage>
        <taxon>Eukaryota</taxon>
        <taxon>Fungi</taxon>
        <taxon>Dikarya</taxon>
        <taxon>Basidiomycota</taxon>
        <taxon>Agaricomycotina</taxon>
        <taxon>Tremellomycetes</taxon>
        <taxon>Tremellales</taxon>
        <taxon>Cryptococcaceae</taxon>
        <taxon>Kwoniella</taxon>
    </lineage>
</organism>
<dbReference type="EMBL" id="KV700382">
    <property type="protein sequence ID" value="OCF21481.1"/>
    <property type="molecule type" value="Genomic_DNA"/>
</dbReference>
<dbReference type="KEGG" id="kbi:30213559"/>
<dbReference type="VEuPathDB" id="FungiDB:I302_09160"/>
<dbReference type="AlphaFoldDB" id="A0A1B9FRU4"/>
<dbReference type="RefSeq" id="XP_019042551.2">
    <property type="nucleotide sequence ID" value="XM_019195728.2"/>
</dbReference>
<evidence type="ECO:0000256" key="1">
    <source>
        <dbReference type="SAM" id="MobiDB-lite"/>
    </source>
</evidence>
<accession>A0A1B9FRU4</accession>
<sequence>MSYKTNDTNVEEILAKRARTLLQEWTKLNLEAFAQWKYDYAQLHGLKPEDFMDSFHGPIAYATPSVMTAPITWRTKRTDLPKEYTKAVTAECSEERAEELKMQFLQDRDQNEEDIWKEFRDLEPRWKQRLEDNWRASVEEFMAVANLEQGYPSQEFVETALDGNLYPLTEPEPMDEKKTPVMTYPISWTTQLSELPKADNRLSDTLATRETGQHDATAWDRVRILTIPVISNQEYYFALVCPKLEAKLDSLRDVYRNAMPKKWSQERRKDESRKFTSEADGRSDHIWNGFEEVRGNAERKFEQSWKDAVESPLSHARLGTHKHDLLRGLLLLPHPLSNDMMDIISEDEQETKFYEWTRPGVPPKDPRKARERKGLHALRSMVDWHITLNRKENQPEDQDGVSALDRST</sequence>
<feature type="region of interest" description="Disordered" evidence="1">
    <location>
        <begin position="388"/>
        <end position="408"/>
    </location>
</feature>
<reference evidence="2" key="2">
    <citation type="submission" date="2016-07" db="EMBL/GenBank/DDBJ databases">
        <title>Evolution of pathogenesis and genome organization in the Tremellales.</title>
        <authorList>
            <person name="Cuomo C."/>
            <person name="Litvintseva A."/>
            <person name="Heitman J."/>
            <person name="Chen Y."/>
            <person name="Sun S."/>
            <person name="Springer D."/>
            <person name="Dromer F."/>
            <person name="Young S."/>
            <person name="Zeng Q."/>
            <person name="Chapman S."/>
            <person name="Gujja S."/>
            <person name="Saif S."/>
            <person name="Birren B."/>
        </authorList>
    </citation>
    <scope>NUCLEOTIDE SEQUENCE</scope>
    <source>
        <strain evidence="2">CBS 10118</strain>
    </source>
</reference>
<proteinExistence type="predicted"/>
<evidence type="ECO:0000313" key="2">
    <source>
        <dbReference type="EMBL" id="OCF21481.1"/>
    </source>
</evidence>
<reference evidence="2" key="1">
    <citation type="submission" date="2013-07" db="EMBL/GenBank/DDBJ databases">
        <title>The Genome Sequence of Cryptococcus bestiolae CBS10118.</title>
        <authorList>
            <consortium name="The Broad Institute Genome Sequencing Platform"/>
            <person name="Cuomo C."/>
            <person name="Litvintseva A."/>
            <person name="Chen Y."/>
            <person name="Heitman J."/>
            <person name="Sun S."/>
            <person name="Springer D."/>
            <person name="Dromer F."/>
            <person name="Young S.K."/>
            <person name="Zeng Q."/>
            <person name="Gargeya S."/>
            <person name="Fitzgerald M."/>
            <person name="Abouelleil A."/>
            <person name="Alvarado L."/>
            <person name="Berlin A.M."/>
            <person name="Chapman S.B."/>
            <person name="Dewar J."/>
            <person name="Goldberg J."/>
            <person name="Griggs A."/>
            <person name="Gujja S."/>
            <person name="Hansen M."/>
            <person name="Howarth C."/>
            <person name="Imamovic A."/>
            <person name="Larimer J."/>
            <person name="McCowan C."/>
            <person name="Murphy C."/>
            <person name="Pearson M."/>
            <person name="Priest M."/>
            <person name="Roberts A."/>
            <person name="Saif S."/>
            <person name="Shea T."/>
            <person name="Sykes S."/>
            <person name="Wortman J."/>
            <person name="Nusbaum C."/>
            <person name="Birren B."/>
        </authorList>
    </citation>
    <scope>NUCLEOTIDE SEQUENCE [LARGE SCALE GENOMIC DNA]</scope>
    <source>
        <strain evidence="2">CBS 10118</strain>
    </source>
</reference>